<dbReference type="Proteomes" id="UP000693972">
    <property type="component" value="Unassembled WGS sequence"/>
</dbReference>
<reference evidence="3 4" key="1">
    <citation type="submission" date="2021-07" db="EMBL/GenBank/DDBJ databases">
        <title>Karlodiniumbacter phycospheric gen. nov., sp. nov., a phycosphere bacterium isolated from karlodinium veneficum.</title>
        <authorList>
            <person name="Peng Y."/>
            <person name="Jiang L."/>
            <person name="Lee J."/>
        </authorList>
    </citation>
    <scope>NUCLEOTIDE SEQUENCE</scope>
    <source>
        <strain evidence="3 4">N5</strain>
    </source>
</reference>
<feature type="transmembrane region" description="Helical" evidence="1">
    <location>
        <begin position="47"/>
        <end position="74"/>
    </location>
</feature>
<dbReference type="Pfam" id="PF07332">
    <property type="entry name" value="Phage_holin_3_6"/>
    <property type="match status" value="1"/>
</dbReference>
<dbReference type="EMBL" id="JAIMBW010000001">
    <property type="protein sequence ID" value="MBY4892867.1"/>
    <property type="molecule type" value="Genomic_DNA"/>
</dbReference>
<gene>
    <name evidence="2" type="ORF">KUL25_08840</name>
    <name evidence="3" type="ORF">KUL25_08845</name>
</gene>
<feature type="transmembrane region" description="Helical" evidence="1">
    <location>
        <begin position="80"/>
        <end position="106"/>
    </location>
</feature>
<evidence type="ECO:0000256" key="1">
    <source>
        <dbReference type="SAM" id="Phobius"/>
    </source>
</evidence>
<dbReference type="EMBL" id="CP078073">
    <property type="protein sequence ID" value="QXL89591.1"/>
    <property type="molecule type" value="Genomic_DNA"/>
</dbReference>
<keyword evidence="4" id="KW-1185">Reference proteome</keyword>
<dbReference type="InterPro" id="IPR009937">
    <property type="entry name" value="Phage_holin_3_6"/>
</dbReference>
<evidence type="ECO:0000313" key="2">
    <source>
        <dbReference type="EMBL" id="MBY4892867.1"/>
    </source>
</evidence>
<name>A0A975TYJ2_9RHOB</name>
<proteinExistence type="predicted"/>
<evidence type="ECO:0000313" key="4">
    <source>
        <dbReference type="Proteomes" id="UP000693972"/>
    </source>
</evidence>
<keyword evidence="1" id="KW-0812">Transmembrane</keyword>
<keyword evidence="1" id="KW-1133">Transmembrane helix</keyword>
<dbReference type="AlphaFoldDB" id="A0A975TYJ2"/>
<protein>
    <submittedName>
        <fullName evidence="3">Phage holin family protein</fullName>
    </submittedName>
</protein>
<accession>A0A975TYJ2</accession>
<dbReference type="RefSeq" id="WP_257892618.1">
    <property type="nucleotide sequence ID" value="NZ_JAIMBW010000001.1"/>
</dbReference>
<sequence length="133" mass="13338">MVEPGLSPSAAASLIGDIFSQGVRILRKEASLAKAELSENLGRAGVALGLLVGAVVLALVALVTLAGAGVAGLVAAGWSVWLSALVVGGGLAVIAAIFATIGVRGLKPESLAPSRSIENVKRDFNVIKEQINA</sequence>
<evidence type="ECO:0000313" key="3">
    <source>
        <dbReference type="EMBL" id="QXL89591.1"/>
    </source>
</evidence>
<organism evidence="3">
    <name type="scientific">Gymnodinialimonas phycosphaerae</name>
    <dbReference type="NCBI Taxonomy" id="2841589"/>
    <lineage>
        <taxon>Bacteria</taxon>
        <taxon>Pseudomonadati</taxon>
        <taxon>Pseudomonadota</taxon>
        <taxon>Alphaproteobacteria</taxon>
        <taxon>Rhodobacterales</taxon>
        <taxon>Paracoccaceae</taxon>
        <taxon>Gymnodinialimonas</taxon>
    </lineage>
</organism>
<keyword evidence="1" id="KW-0472">Membrane</keyword>